<dbReference type="EMBL" id="JAKWFO010000006">
    <property type="protein sequence ID" value="KAI9634915.1"/>
    <property type="molecule type" value="Genomic_DNA"/>
</dbReference>
<feature type="compositionally biased region" description="Low complexity" evidence="2">
    <location>
        <begin position="52"/>
        <end position="68"/>
    </location>
</feature>
<gene>
    <name evidence="3" type="ORF">MKK02DRAFT_37791</name>
</gene>
<evidence type="ECO:0000256" key="1">
    <source>
        <dbReference type="SAM" id="Coils"/>
    </source>
</evidence>
<proteinExistence type="predicted"/>
<feature type="compositionally biased region" description="Polar residues" evidence="2">
    <location>
        <begin position="1"/>
        <end position="14"/>
    </location>
</feature>
<organism evidence="3 4">
    <name type="scientific">Dioszegia hungarica</name>
    <dbReference type="NCBI Taxonomy" id="4972"/>
    <lineage>
        <taxon>Eukaryota</taxon>
        <taxon>Fungi</taxon>
        <taxon>Dikarya</taxon>
        <taxon>Basidiomycota</taxon>
        <taxon>Agaricomycotina</taxon>
        <taxon>Tremellomycetes</taxon>
        <taxon>Tremellales</taxon>
        <taxon>Bulleribasidiaceae</taxon>
        <taxon>Dioszegia</taxon>
    </lineage>
</organism>
<evidence type="ECO:0000256" key="2">
    <source>
        <dbReference type="SAM" id="MobiDB-lite"/>
    </source>
</evidence>
<feature type="compositionally biased region" description="Low complexity" evidence="2">
    <location>
        <begin position="92"/>
        <end position="106"/>
    </location>
</feature>
<feature type="region of interest" description="Disordered" evidence="2">
    <location>
        <begin position="1"/>
        <end position="115"/>
    </location>
</feature>
<keyword evidence="4" id="KW-1185">Reference proteome</keyword>
<evidence type="ECO:0000313" key="3">
    <source>
        <dbReference type="EMBL" id="KAI9634915.1"/>
    </source>
</evidence>
<dbReference type="Proteomes" id="UP001164286">
    <property type="component" value="Unassembled WGS sequence"/>
</dbReference>
<reference evidence="3" key="1">
    <citation type="journal article" date="2022" name="G3 (Bethesda)">
        <title>High quality genome of the basidiomycete yeast Dioszegia hungarica PDD-24b-2 isolated from cloud water.</title>
        <authorList>
            <person name="Jarrige D."/>
            <person name="Haridas S."/>
            <person name="Bleykasten-Grosshans C."/>
            <person name="Joly M."/>
            <person name="Nadalig T."/>
            <person name="Sancelme M."/>
            <person name="Vuilleumier S."/>
            <person name="Grigoriev I.V."/>
            <person name="Amato P."/>
            <person name="Bringel F."/>
        </authorList>
    </citation>
    <scope>NUCLEOTIDE SEQUENCE</scope>
    <source>
        <strain evidence="3">PDD-24b-2</strain>
    </source>
</reference>
<sequence>MSDSPTQPPQSRSVTPPAVLPEQAISNLSLGVTRPAVSHLPGPRWLDSQHGSSSPLSASTSSRATNASDDLPTGPVRYIEAYTPDRRPRSPRTPAAPVAGVTLTGSPGPPSPSPSAVPAFASSLVPLGPDAPPRDLSGWYGFDSGTKCLASSISDDCRVMYDGMRVPARLLSPTSGVLAGVWVRSIVPAVIAASDRLGLVLSTVDLARVARPHGLEAETDIADSAAVQVVWVGVRDSPGACHLASQLVEEVASFVRDLGLVDLHVEVHTCVVQLLAAPSLLLDDPESSARTEEICLSRGIGLDIARASQETVRSTGGMYLRLGDLPGLYMLMAQHCVASSAESQRQPSEVEPGENIFLFCPLALRKRIMAIDEASTVARVAERGPLSRLVKGRALETDERKLEEVTAQLDRLAKLKRKLASDLAEVEDRILGQVWAYPSIRLNVRDQSVDSPIEEVGFTEDWCLIELDPAVFGGDLTEINSILLPALAALEYAPDPLPDDLRLPVQGFLPLREMSERSTKVLKRGAASDLTFGWASPIRSFIRRNGRADSATWEIPIFPKVPLKQFLAGGDSGSTVVDLGGRLIGMGTGGHANDLPLEKGVDISYASPWEFLFQRIAAFTGHEPRLA</sequence>
<evidence type="ECO:0000313" key="4">
    <source>
        <dbReference type="Proteomes" id="UP001164286"/>
    </source>
</evidence>
<name>A0AA38H675_9TREE</name>
<dbReference type="RefSeq" id="XP_052944692.1">
    <property type="nucleotide sequence ID" value="XM_053089789.1"/>
</dbReference>
<dbReference type="GeneID" id="77728994"/>
<comment type="caution">
    <text evidence="3">The sequence shown here is derived from an EMBL/GenBank/DDBJ whole genome shotgun (WGS) entry which is preliminary data.</text>
</comment>
<accession>A0AA38H675</accession>
<dbReference type="AlphaFoldDB" id="A0AA38H675"/>
<feature type="coiled-coil region" evidence="1">
    <location>
        <begin position="395"/>
        <end position="429"/>
    </location>
</feature>
<protein>
    <submittedName>
        <fullName evidence="3">Uncharacterized protein</fullName>
    </submittedName>
</protein>
<keyword evidence="1" id="KW-0175">Coiled coil</keyword>